<dbReference type="PROSITE" id="PS51257">
    <property type="entry name" value="PROKAR_LIPOPROTEIN"/>
    <property type="match status" value="1"/>
</dbReference>
<keyword evidence="9" id="KW-1185">Reference proteome</keyword>
<dbReference type="GO" id="GO:0009055">
    <property type="term" value="F:electron transfer activity"/>
    <property type="evidence" value="ECO:0007669"/>
    <property type="project" value="InterPro"/>
</dbReference>
<dbReference type="GO" id="GO:0046872">
    <property type="term" value="F:metal ion binding"/>
    <property type="evidence" value="ECO:0007669"/>
    <property type="project" value="UniProtKB-KW"/>
</dbReference>
<evidence type="ECO:0000256" key="5">
    <source>
        <dbReference type="SAM" id="MobiDB-lite"/>
    </source>
</evidence>
<evidence type="ECO:0000259" key="7">
    <source>
        <dbReference type="PROSITE" id="PS51007"/>
    </source>
</evidence>
<dbReference type="PROSITE" id="PS51007">
    <property type="entry name" value="CYTC"/>
    <property type="match status" value="1"/>
</dbReference>
<dbReference type="Pfam" id="PF13442">
    <property type="entry name" value="Cytochrome_CBB3"/>
    <property type="match status" value="1"/>
</dbReference>
<protein>
    <submittedName>
        <fullName evidence="8">Cytochrome c, mono-and diheme variants</fullName>
    </submittedName>
</protein>
<gene>
    <name evidence="8" type="ORF">SAMN02745131_01640</name>
</gene>
<keyword evidence="6" id="KW-0732">Signal</keyword>
<organism evidence="8 9">
    <name type="scientific">Flavisolibacter ginsengisoli DSM 18119</name>
    <dbReference type="NCBI Taxonomy" id="1121884"/>
    <lineage>
        <taxon>Bacteria</taxon>
        <taxon>Pseudomonadati</taxon>
        <taxon>Bacteroidota</taxon>
        <taxon>Chitinophagia</taxon>
        <taxon>Chitinophagales</taxon>
        <taxon>Chitinophagaceae</taxon>
        <taxon>Flavisolibacter</taxon>
    </lineage>
</organism>
<proteinExistence type="predicted"/>
<dbReference type="RefSeq" id="WP_072834843.1">
    <property type="nucleotide sequence ID" value="NZ_FQUU01000005.1"/>
</dbReference>
<dbReference type="GO" id="GO:0020037">
    <property type="term" value="F:heme binding"/>
    <property type="evidence" value="ECO:0007669"/>
    <property type="project" value="InterPro"/>
</dbReference>
<feature type="compositionally biased region" description="Low complexity" evidence="5">
    <location>
        <begin position="200"/>
        <end position="216"/>
    </location>
</feature>
<dbReference type="STRING" id="1121884.SAMN02745131_01640"/>
<evidence type="ECO:0000256" key="6">
    <source>
        <dbReference type="SAM" id="SignalP"/>
    </source>
</evidence>
<evidence type="ECO:0000256" key="2">
    <source>
        <dbReference type="ARBA" id="ARBA00022723"/>
    </source>
</evidence>
<dbReference type="OrthoDB" id="9796771at2"/>
<feature type="signal peptide" evidence="6">
    <location>
        <begin position="1"/>
        <end position="25"/>
    </location>
</feature>
<dbReference type="Gene3D" id="1.10.760.10">
    <property type="entry name" value="Cytochrome c-like domain"/>
    <property type="match status" value="1"/>
</dbReference>
<dbReference type="InterPro" id="IPR036909">
    <property type="entry name" value="Cyt_c-like_dom_sf"/>
</dbReference>
<keyword evidence="1 4" id="KW-0349">Heme</keyword>
<dbReference type="Proteomes" id="UP000184048">
    <property type="component" value="Unassembled WGS sequence"/>
</dbReference>
<keyword evidence="2 4" id="KW-0479">Metal-binding</keyword>
<dbReference type="AlphaFoldDB" id="A0A1M4Y8T3"/>
<evidence type="ECO:0000313" key="8">
    <source>
        <dbReference type="EMBL" id="SHF02161.1"/>
    </source>
</evidence>
<dbReference type="PANTHER" id="PTHR40394:SF2">
    <property type="entry name" value="QUINOL:CYTOCHROME C OXIDOREDUCTASE MEMBRANE PROTEIN"/>
    <property type="match status" value="1"/>
</dbReference>
<evidence type="ECO:0000256" key="3">
    <source>
        <dbReference type="ARBA" id="ARBA00023004"/>
    </source>
</evidence>
<keyword evidence="3 4" id="KW-0408">Iron</keyword>
<dbReference type="PANTHER" id="PTHR40394">
    <property type="entry name" value="LIPOPROTEIN-RELATED"/>
    <property type="match status" value="1"/>
</dbReference>
<evidence type="ECO:0000256" key="4">
    <source>
        <dbReference type="PROSITE-ProRule" id="PRU00433"/>
    </source>
</evidence>
<feature type="chain" id="PRO_5012386547" evidence="6">
    <location>
        <begin position="26"/>
        <end position="228"/>
    </location>
</feature>
<feature type="region of interest" description="Disordered" evidence="5">
    <location>
        <begin position="199"/>
        <end position="228"/>
    </location>
</feature>
<accession>A0A1M4Y8T3</accession>
<dbReference type="EMBL" id="FQUU01000005">
    <property type="protein sequence ID" value="SHF02161.1"/>
    <property type="molecule type" value="Genomic_DNA"/>
</dbReference>
<dbReference type="SUPFAM" id="SSF46626">
    <property type="entry name" value="Cytochrome c"/>
    <property type="match status" value="1"/>
</dbReference>
<sequence>MKKFAIAAGFLAISFGFIGCGGAHGDDPGHSYMPDMYYSRAYESYGYNNVGGERDSLKARGIFYNAMPVPGTVARGEEMSNHLTNDSAGLAASNAIKSPLDSTTFSPANMKEAQRVYLVNCAICHGEKLDGNGPLWNGGNGPFPAAPRNLMDDYTKKLSDGHIFWVITNGIRTMGSYASQIHPEQRWAIIKYIRSKQGGSAPAATDSASATAAKPSGATAQKDTTKAK</sequence>
<dbReference type="InterPro" id="IPR009056">
    <property type="entry name" value="Cyt_c-like_dom"/>
</dbReference>
<name>A0A1M4Y8T3_9BACT</name>
<evidence type="ECO:0000313" key="9">
    <source>
        <dbReference type="Proteomes" id="UP000184048"/>
    </source>
</evidence>
<evidence type="ECO:0000256" key="1">
    <source>
        <dbReference type="ARBA" id="ARBA00022617"/>
    </source>
</evidence>
<reference evidence="8 9" key="1">
    <citation type="submission" date="2016-11" db="EMBL/GenBank/DDBJ databases">
        <authorList>
            <person name="Jaros S."/>
            <person name="Januszkiewicz K."/>
            <person name="Wedrychowicz H."/>
        </authorList>
    </citation>
    <scope>NUCLEOTIDE SEQUENCE [LARGE SCALE GENOMIC DNA]</scope>
    <source>
        <strain evidence="8 9">DSM 18119</strain>
    </source>
</reference>
<feature type="domain" description="Cytochrome c" evidence="7">
    <location>
        <begin position="108"/>
        <end position="197"/>
    </location>
</feature>